<dbReference type="EMBL" id="CP027669">
    <property type="protein sequence ID" value="AVO41150.1"/>
    <property type="molecule type" value="Genomic_DNA"/>
</dbReference>
<evidence type="ECO:0000256" key="7">
    <source>
        <dbReference type="SAM" id="Phobius"/>
    </source>
</evidence>
<accession>A0A2S0MZ33</accession>
<feature type="transmembrane region" description="Helical" evidence="7">
    <location>
        <begin position="113"/>
        <end position="133"/>
    </location>
</feature>
<keyword evidence="9" id="KW-1185">Reference proteome</keyword>
<dbReference type="InterPro" id="IPR051907">
    <property type="entry name" value="DoxX-like_oxidoreductase"/>
</dbReference>
<dbReference type="KEGG" id="simp:C6571_07500"/>
<evidence type="ECO:0000256" key="2">
    <source>
        <dbReference type="ARBA" id="ARBA00006679"/>
    </source>
</evidence>
<feature type="transmembrane region" description="Helical" evidence="7">
    <location>
        <begin position="7"/>
        <end position="26"/>
    </location>
</feature>
<keyword evidence="3" id="KW-1003">Cell membrane</keyword>
<evidence type="ECO:0000256" key="5">
    <source>
        <dbReference type="ARBA" id="ARBA00022989"/>
    </source>
</evidence>
<evidence type="ECO:0000256" key="6">
    <source>
        <dbReference type="ARBA" id="ARBA00023136"/>
    </source>
</evidence>
<evidence type="ECO:0000256" key="4">
    <source>
        <dbReference type="ARBA" id="ARBA00022692"/>
    </source>
</evidence>
<dbReference type="InterPro" id="IPR032808">
    <property type="entry name" value="DoxX"/>
</dbReference>
<feature type="transmembrane region" description="Helical" evidence="7">
    <location>
        <begin position="73"/>
        <end position="93"/>
    </location>
</feature>
<evidence type="ECO:0000256" key="3">
    <source>
        <dbReference type="ARBA" id="ARBA00022475"/>
    </source>
</evidence>
<protein>
    <submittedName>
        <fullName evidence="8">DoxX family protein</fullName>
    </submittedName>
</protein>
<proteinExistence type="inferred from homology"/>
<organism evidence="8 9">
    <name type="scientific">Simplicispira suum</name>
    <dbReference type="NCBI Taxonomy" id="2109915"/>
    <lineage>
        <taxon>Bacteria</taxon>
        <taxon>Pseudomonadati</taxon>
        <taxon>Pseudomonadota</taxon>
        <taxon>Betaproteobacteria</taxon>
        <taxon>Burkholderiales</taxon>
        <taxon>Comamonadaceae</taxon>
        <taxon>Simplicispira</taxon>
    </lineage>
</organism>
<dbReference type="Pfam" id="PF07681">
    <property type="entry name" value="DoxX"/>
    <property type="match status" value="1"/>
</dbReference>
<dbReference type="Proteomes" id="UP000239326">
    <property type="component" value="Chromosome"/>
</dbReference>
<dbReference type="PANTHER" id="PTHR33452:SF1">
    <property type="entry name" value="INNER MEMBRANE PROTEIN YPHA-RELATED"/>
    <property type="match status" value="1"/>
</dbReference>
<comment type="similarity">
    <text evidence="2">Belongs to the DoxX family.</text>
</comment>
<reference evidence="8 9" key="1">
    <citation type="submission" date="2018-03" db="EMBL/GenBank/DDBJ databases">
        <title>Genome sequencing of Simplicispira sp.</title>
        <authorList>
            <person name="Kim S.-J."/>
            <person name="Heo J."/>
            <person name="Kwon S.-W."/>
        </authorList>
    </citation>
    <scope>NUCLEOTIDE SEQUENCE [LARGE SCALE GENOMIC DNA]</scope>
    <source>
        <strain evidence="8 9">SC1-8</strain>
    </source>
</reference>
<keyword evidence="4 7" id="KW-0812">Transmembrane</keyword>
<comment type="subcellular location">
    <subcellularLocation>
        <location evidence="1">Cell membrane</location>
        <topology evidence="1">Multi-pass membrane protein</topology>
    </subcellularLocation>
</comment>
<keyword evidence="6 7" id="KW-0472">Membrane</keyword>
<feature type="transmembrane region" description="Helical" evidence="7">
    <location>
        <begin position="46"/>
        <end position="66"/>
    </location>
</feature>
<keyword evidence="5 7" id="KW-1133">Transmembrane helix</keyword>
<dbReference type="RefSeq" id="WP_106446129.1">
    <property type="nucleotide sequence ID" value="NZ_CP027669.1"/>
</dbReference>
<dbReference type="PANTHER" id="PTHR33452">
    <property type="entry name" value="OXIDOREDUCTASE CATD-RELATED"/>
    <property type="match status" value="1"/>
</dbReference>
<evidence type="ECO:0000313" key="8">
    <source>
        <dbReference type="EMBL" id="AVO41150.1"/>
    </source>
</evidence>
<dbReference type="OrthoDB" id="9792760at2"/>
<dbReference type="AlphaFoldDB" id="A0A2S0MZ33"/>
<name>A0A2S0MZ33_9BURK</name>
<dbReference type="GO" id="GO:0005886">
    <property type="term" value="C:plasma membrane"/>
    <property type="evidence" value="ECO:0007669"/>
    <property type="project" value="UniProtKB-SubCell"/>
</dbReference>
<sequence length="137" mass="14348">MTDKYASYISLAGRILLALMFIPAGFGKLANISGTAGYFASSGLPFASVLAVLVGALELFGGLALVVGFQVRWVGLALALFTLGANLVAHAYWAMPEAQQMVNQLLFMKNISVMGGMLLISALGAGAYSVDALRSKR</sequence>
<evidence type="ECO:0000313" key="9">
    <source>
        <dbReference type="Proteomes" id="UP000239326"/>
    </source>
</evidence>
<gene>
    <name evidence="8" type="ORF">C6571_07500</name>
</gene>
<evidence type="ECO:0000256" key="1">
    <source>
        <dbReference type="ARBA" id="ARBA00004651"/>
    </source>
</evidence>